<dbReference type="KEGG" id="mee:DA075_18535"/>
<gene>
    <name evidence="1" type="ORF">DA075_18535</name>
</gene>
<reference evidence="1 2" key="1">
    <citation type="submission" date="2018-04" db="EMBL/GenBank/DDBJ databases">
        <title>Methylobacterium sp. PR1016A genome.</title>
        <authorList>
            <person name="Park W."/>
        </authorList>
    </citation>
    <scope>NUCLEOTIDE SEQUENCE [LARGE SCALE GENOMIC DNA]</scope>
    <source>
        <strain evidence="1 2">PR1016A</strain>
    </source>
</reference>
<evidence type="ECO:0000313" key="1">
    <source>
        <dbReference type="EMBL" id="AWB22655.1"/>
    </source>
</evidence>
<protein>
    <submittedName>
        <fullName evidence="1">Uncharacterized protein</fullName>
    </submittedName>
</protein>
<dbReference type="EMBL" id="CP028843">
    <property type="protein sequence ID" value="AWB22655.1"/>
    <property type="molecule type" value="Genomic_DNA"/>
</dbReference>
<accession>A0A2R4WMD1</accession>
<organism evidence="1 2">
    <name type="scientific">Methylobacterium currus</name>
    <dbReference type="NCBI Taxonomy" id="2051553"/>
    <lineage>
        <taxon>Bacteria</taxon>
        <taxon>Pseudomonadati</taxon>
        <taxon>Pseudomonadota</taxon>
        <taxon>Alphaproteobacteria</taxon>
        <taxon>Hyphomicrobiales</taxon>
        <taxon>Methylobacteriaceae</taxon>
        <taxon>Methylobacterium</taxon>
    </lineage>
</organism>
<dbReference type="AlphaFoldDB" id="A0A2R4WMD1"/>
<dbReference type="RefSeq" id="WP_099954460.1">
    <property type="nucleotide sequence ID" value="NZ_CP028843.1"/>
</dbReference>
<keyword evidence="2" id="KW-1185">Reference proteome</keyword>
<proteinExistence type="predicted"/>
<dbReference type="Proteomes" id="UP000244755">
    <property type="component" value="Chromosome 1"/>
</dbReference>
<evidence type="ECO:0000313" key="2">
    <source>
        <dbReference type="Proteomes" id="UP000244755"/>
    </source>
</evidence>
<sequence length="126" mass="13972">MHHRDVFDDNDLDVLKDLTAPGIEVLFDGIKRATQALVPNEPAPIADWIEGNLVNPNGPWPRPVELDVVQRAVASAFQGEGAWRINWLKPPHAGSSTLLALIHIYFGAHEGHDTIFYERSDGDAQK</sequence>
<name>A0A2R4WMD1_9HYPH</name>
<dbReference type="OrthoDB" id="5181253at2"/>